<proteinExistence type="predicted"/>
<dbReference type="SUPFAM" id="SSF55874">
    <property type="entry name" value="ATPase domain of HSP90 chaperone/DNA topoisomerase II/histidine kinase"/>
    <property type="match status" value="1"/>
</dbReference>
<keyword evidence="11" id="KW-1185">Reference proteome</keyword>
<keyword evidence="3" id="KW-0808">Transferase</keyword>
<dbReference type="EC" id="2.7.13.3" evidence="2"/>
<evidence type="ECO:0000256" key="2">
    <source>
        <dbReference type="ARBA" id="ARBA00012438"/>
    </source>
</evidence>
<dbReference type="InterPro" id="IPR013656">
    <property type="entry name" value="PAS_4"/>
</dbReference>
<reference evidence="10 11" key="1">
    <citation type="submission" date="2020-01" db="EMBL/GenBank/DDBJ databases">
        <title>Genome sequence of Desulfovibrio aerotolerans DSM 16695(T).</title>
        <authorList>
            <person name="Karnachuk O."/>
            <person name="Avakyan M."/>
            <person name="Mardanov A."/>
            <person name="Kadnikov V."/>
            <person name="Ravin N."/>
        </authorList>
    </citation>
    <scope>NUCLEOTIDE SEQUENCE [LARGE SCALE GENOMIC DNA]</scope>
    <source>
        <strain evidence="10 11">DSM 16695</strain>
    </source>
</reference>
<accession>A0A7C9NL08</accession>
<dbReference type="GO" id="GO:0000155">
    <property type="term" value="F:phosphorelay sensor kinase activity"/>
    <property type="evidence" value="ECO:0007669"/>
    <property type="project" value="InterPro"/>
</dbReference>
<dbReference type="PANTHER" id="PTHR43065:SF46">
    <property type="entry name" value="C4-DICARBOXYLATE TRANSPORT SENSOR PROTEIN DCTB"/>
    <property type="match status" value="1"/>
</dbReference>
<dbReference type="InterPro" id="IPR000700">
    <property type="entry name" value="PAS-assoc_C"/>
</dbReference>
<dbReference type="InterPro" id="IPR000014">
    <property type="entry name" value="PAS"/>
</dbReference>
<dbReference type="InterPro" id="IPR036097">
    <property type="entry name" value="HisK_dim/P_sf"/>
</dbReference>
<dbReference type="Gene3D" id="1.10.287.130">
    <property type="match status" value="1"/>
</dbReference>
<organism evidence="10 11">
    <name type="scientific">Solidesulfovibrio aerotolerans</name>
    <dbReference type="NCBI Taxonomy" id="295255"/>
    <lineage>
        <taxon>Bacteria</taxon>
        <taxon>Pseudomonadati</taxon>
        <taxon>Thermodesulfobacteriota</taxon>
        <taxon>Desulfovibrionia</taxon>
        <taxon>Desulfovibrionales</taxon>
        <taxon>Desulfovibrionaceae</taxon>
        <taxon>Solidesulfovibrio</taxon>
    </lineage>
</organism>
<evidence type="ECO:0000313" key="10">
    <source>
        <dbReference type="EMBL" id="MYL84416.1"/>
    </source>
</evidence>
<dbReference type="EMBL" id="WVUD01000031">
    <property type="protein sequence ID" value="MYL84416.1"/>
    <property type="molecule type" value="Genomic_DNA"/>
</dbReference>
<evidence type="ECO:0000256" key="1">
    <source>
        <dbReference type="ARBA" id="ARBA00000085"/>
    </source>
</evidence>
<evidence type="ECO:0000259" key="9">
    <source>
        <dbReference type="PROSITE" id="PS50113"/>
    </source>
</evidence>
<dbReference type="PANTHER" id="PTHR43065">
    <property type="entry name" value="SENSOR HISTIDINE KINASE"/>
    <property type="match status" value="1"/>
</dbReference>
<evidence type="ECO:0000256" key="3">
    <source>
        <dbReference type="ARBA" id="ARBA00022679"/>
    </source>
</evidence>
<gene>
    <name evidence="10" type="ORF">GTA51_14905</name>
</gene>
<feature type="domain" description="PAC" evidence="9">
    <location>
        <begin position="86"/>
        <end position="140"/>
    </location>
</feature>
<dbReference type="Gene3D" id="3.30.450.20">
    <property type="entry name" value="PAS domain"/>
    <property type="match status" value="2"/>
</dbReference>
<dbReference type="SUPFAM" id="SSF55785">
    <property type="entry name" value="PYP-like sensor domain (PAS domain)"/>
    <property type="match status" value="2"/>
</dbReference>
<dbReference type="Pfam" id="PF02518">
    <property type="entry name" value="HATPase_c"/>
    <property type="match status" value="1"/>
</dbReference>
<evidence type="ECO:0000256" key="4">
    <source>
        <dbReference type="ARBA" id="ARBA00022741"/>
    </source>
</evidence>
<evidence type="ECO:0000256" key="7">
    <source>
        <dbReference type="ARBA" id="ARBA00023012"/>
    </source>
</evidence>
<dbReference type="SUPFAM" id="SSF47384">
    <property type="entry name" value="Homodimeric domain of signal transducing histidine kinase"/>
    <property type="match status" value="1"/>
</dbReference>
<dbReference type="SMART" id="SM00091">
    <property type="entry name" value="PAS"/>
    <property type="match status" value="2"/>
</dbReference>
<dbReference type="GO" id="GO:0005524">
    <property type="term" value="F:ATP binding"/>
    <property type="evidence" value="ECO:0007669"/>
    <property type="project" value="UniProtKB-KW"/>
</dbReference>
<evidence type="ECO:0000256" key="6">
    <source>
        <dbReference type="ARBA" id="ARBA00022840"/>
    </source>
</evidence>
<feature type="domain" description="Histidine kinase" evidence="8">
    <location>
        <begin position="280"/>
        <end position="538"/>
    </location>
</feature>
<evidence type="ECO:0000256" key="5">
    <source>
        <dbReference type="ARBA" id="ARBA00022777"/>
    </source>
</evidence>
<keyword evidence="4" id="KW-0547">Nucleotide-binding</keyword>
<keyword evidence="5" id="KW-0418">Kinase</keyword>
<dbReference type="RefSeq" id="WP_160962426.1">
    <property type="nucleotide sequence ID" value="NZ_WVUD01000031.1"/>
</dbReference>
<dbReference type="Pfam" id="PF08448">
    <property type="entry name" value="PAS_4"/>
    <property type="match status" value="2"/>
</dbReference>
<dbReference type="PRINTS" id="PR00344">
    <property type="entry name" value="BCTRLSENSOR"/>
</dbReference>
<dbReference type="AlphaFoldDB" id="A0A7C9NL08"/>
<evidence type="ECO:0000259" key="8">
    <source>
        <dbReference type="PROSITE" id="PS50109"/>
    </source>
</evidence>
<dbReference type="Proteomes" id="UP000482487">
    <property type="component" value="Unassembled WGS sequence"/>
</dbReference>
<dbReference type="InterPro" id="IPR035965">
    <property type="entry name" value="PAS-like_dom_sf"/>
</dbReference>
<dbReference type="Gene3D" id="3.30.565.10">
    <property type="entry name" value="Histidine kinase-like ATPase, C-terminal domain"/>
    <property type="match status" value="1"/>
</dbReference>
<comment type="catalytic activity">
    <reaction evidence="1">
        <text>ATP + protein L-histidine = ADP + protein N-phospho-L-histidine.</text>
        <dbReference type="EC" id="2.7.13.3"/>
    </reaction>
</comment>
<dbReference type="InterPro" id="IPR036890">
    <property type="entry name" value="HATPase_C_sf"/>
</dbReference>
<protein>
    <recommendedName>
        <fullName evidence="2">histidine kinase</fullName>
        <ecNumber evidence="2">2.7.13.3</ecNumber>
    </recommendedName>
</protein>
<name>A0A7C9NL08_9BACT</name>
<keyword evidence="6" id="KW-0067">ATP-binding</keyword>
<comment type="caution">
    <text evidence="10">The sequence shown here is derived from an EMBL/GenBank/DDBJ whole genome shotgun (WGS) entry which is preliminary data.</text>
</comment>
<dbReference type="PROSITE" id="PS50113">
    <property type="entry name" value="PAC"/>
    <property type="match status" value="1"/>
</dbReference>
<sequence>MSKPRTKAACPAADPLLPFLEAFFAALDEGLCFLDHNRQVVAANAAMRRLIASKDFEAPGTCLTALDPSCGLCGRCPAAEALATGRSVTRRAAETAPDGSQRHLEAVCHPLADAAGTIFGVAEIVRDVSRRERGEREMALATQDIEMLLASIRAILVSLDGQNRIRRFNASAEAAFDLAAGAVTGRDFFDVGLGWDDHLLQDAVAQSRRSQAPVRLDEVRCRTPGKAERLLGLTVNPVPAADGEAVGVLILGQDLAEIKARELKAVHERRMQAIGHLAAGIAHEINTPVQYVGYNAGFLDEAFTDVLALLDGYGRLAQAVRGGDAAAMAEAEAAAAQLAEAADLDYLRQEIPSAIANTRKGIGQVADIVRAMRQMSHPGTGEMLFFDINASVRDIVVITRNAWKHVADVALELSPELPMVYGLPHEVSQVLLNVVLNAAQAVEERVIREPWQRGRIVVGSRLIPGMLEVTVSDNGPGMDETVSSRMFDPFFTTKAVGKGTGQGLAISQAVMARHGGSIDCSTRLGEGTTFFLRFPLEDGGKTRHEAT</sequence>
<dbReference type="PROSITE" id="PS50109">
    <property type="entry name" value="HIS_KIN"/>
    <property type="match status" value="1"/>
</dbReference>
<evidence type="ECO:0000313" key="11">
    <source>
        <dbReference type="Proteomes" id="UP000482487"/>
    </source>
</evidence>
<dbReference type="OrthoDB" id="9769169at2"/>
<dbReference type="InterPro" id="IPR005467">
    <property type="entry name" value="His_kinase_dom"/>
</dbReference>
<dbReference type="InterPro" id="IPR003594">
    <property type="entry name" value="HATPase_dom"/>
</dbReference>
<dbReference type="InterPro" id="IPR004358">
    <property type="entry name" value="Sig_transdc_His_kin-like_C"/>
</dbReference>
<dbReference type="SMART" id="SM00387">
    <property type="entry name" value="HATPase_c"/>
    <property type="match status" value="1"/>
</dbReference>
<keyword evidence="7" id="KW-0902">Two-component regulatory system</keyword>